<dbReference type="GO" id="GO:0003723">
    <property type="term" value="F:RNA binding"/>
    <property type="evidence" value="ECO:0007669"/>
    <property type="project" value="UniProtKB-UniRule"/>
</dbReference>
<evidence type="ECO:0000256" key="1">
    <source>
        <dbReference type="ARBA" id="ARBA00022884"/>
    </source>
</evidence>
<evidence type="ECO:0000259" key="4">
    <source>
        <dbReference type="PROSITE" id="PS50102"/>
    </source>
</evidence>
<feature type="region of interest" description="Disordered" evidence="3">
    <location>
        <begin position="407"/>
        <end position="428"/>
    </location>
</feature>
<organism evidence="5 6">
    <name type="scientific">Dillenia turbinata</name>
    <dbReference type="NCBI Taxonomy" id="194707"/>
    <lineage>
        <taxon>Eukaryota</taxon>
        <taxon>Viridiplantae</taxon>
        <taxon>Streptophyta</taxon>
        <taxon>Embryophyta</taxon>
        <taxon>Tracheophyta</taxon>
        <taxon>Spermatophyta</taxon>
        <taxon>Magnoliopsida</taxon>
        <taxon>eudicotyledons</taxon>
        <taxon>Gunneridae</taxon>
        <taxon>Pentapetalae</taxon>
        <taxon>Dilleniales</taxon>
        <taxon>Dilleniaceae</taxon>
        <taxon>Dillenia</taxon>
    </lineage>
</organism>
<gene>
    <name evidence="5" type="ORF">RJ641_003786</name>
</gene>
<protein>
    <submittedName>
        <fullName evidence="5">RNA recognition motif domain</fullName>
    </submittedName>
</protein>
<dbReference type="Pfam" id="PF00076">
    <property type="entry name" value="RRM_1"/>
    <property type="match status" value="2"/>
</dbReference>
<dbReference type="InterPro" id="IPR035979">
    <property type="entry name" value="RBD_domain_sf"/>
</dbReference>
<name>A0AAN8VHW5_9MAGN</name>
<dbReference type="InterPro" id="IPR000504">
    <property type="entry name" value="RRM_dom"/>
</dbReference>
<keyword evidence="1 2" id="KW-0694">RNA-binding</keyword>
<evidence type="ECO:0000256" key="2">
    <source>
        <dbReference type="PROSITE-ProRule" id="PRU00176"/>
    </source>
</evidence>
<dbReference type="Gene3D" id="3.30.70.330">
    <property type="match status" value="3"/>
</dbReference>
<dbReference type="PROSITE" id="PS50102">
    <property type="entry name" value="RRM"/>
    <property type="match status" value="2"/>
</dbReference>
<proteinExistence type="predicted"/>
<sequence>MQSSEPEKPVELEEKVDLDGDNDVDEVIEEEVEYEELEEEEVEEIEEEEEVEEEEEEEEEEEGEEEEEVEEEEEEDDDAADGGDAQKSPDGDDEMIDDEEEKKNHAELLTLPPHGYEVYLGGIRNDVSKEDFRGFCKSIGEASEVRVMKGKDSGNNKGFAFMTFRSVDLASKAIEKLNMTEFKSDGDLKKVVMNVGPGVTSVKLVKDMKNSSNNRGFCFIEYYNHQCAEYSRKKMINPKFRLDDNAPTVKAVYVKSLPKHVTQDQLKKLFEHHGKITKIVLPHANPGQEKSRIGFVHFALRSSAFKALKNTEKYESDGQDLECSLAERQVDQKSSGASNLQKTALLPNHPPRIGYRMVGGAYGALGAGYNAGGFVQPLIYGRPNPAGMAMMLMLLPDGRVGYVLQQPGAQLPHTPPPPQRVGSGQGASGSGRRVVAWAGEETTVAVAKDIGINLLNCLFGESGRSLGSLSVTIVVRCSKFLMSLLFKGHVALLFKGNATLVPPINMIV</sequence>
<dbReference type="CDD" id="cd00590">
    <property type="entry name" value="RRM_SF"/>
    <property type="match status" value="1"/>
</dbReference>
<dbReference type="Proteomes" id="UP001370490">
    <property type="component" value="Unassembled WGS sequence"/>
</dbReference>
<dbReference type="SMART" id="SM00360">
    <property type="entry name" value="RRM"/>
    <property type="match status" value="2"/>
</dbReference>
<feature type="compositionally biased region" description="Basic and acidic residues" evidence="3">
    <location>
        <begin position="1"/>
        <end position="18"/>
    </location>
</feature>
<evidence type="ECO:0000313" key="6">
    <source>
        <dbReference type="Proteomes" id="UP001370490"/>
    </source>
</evidence>
<feature type="region of interest" description="Disordered" evidence="3">
    <location>
        <begin position="1"/>
        <end position="96"/>
    </location>
</feature>
<dbReference type="AlphaFoldDB" id="A0AAN8VHW5"/>
<dbReference type="InterPro" id="IPR012677">
    <property type="entry name" value="Nucleotide-bd_a/b_plait_sf"/>
</dbReference>
<accession>A0AAN8VHW5</accession>
<comment type="caution">
    <text evidence="5">The sequence shown here is derived from an EMBL/GenBank/DDBJ whole genome shotgun (WGS) entry which is preliminary data.</text>
</comment>
<reference evidence="5 6" key="1">
    <citation type="submission" date="2023-12" db="EMBL/GenBank/DDBJ databases">
        <title>A high-quality genome assembly for Dillenia turbinata (Dilleniales).</title>
        <authorList>
            <person name="Chanderbali A."/>
        </authorList>
    </citation>
    <scope>NUCLEOTIDE SEQUENCE [LARGE SCALE GENOMIC DNA]</scope>
    <source>
        <strain evidence="5">LSX21</strain>
        <tissue evidence="5">Leaf</tissue>
    </source>
</reference>
<dbReference type="SUPFAM" id="SSF54928">
    <property type="entry name" value="RNA-binding domain, RBD"/>
    <property type="match status" value="2"/>
</dbReference>
<feature type="domain" description="RRM" evidence="4">
    <location>
        <begin position="116"/>
        <end position="198"/>
    </location>
</feature>
<keyword evidence="6" id="KW-1185">Reference proteome</keyword>
<dbReference type="PANTHER" id="PTHR21245">
    <property type="entry name" value="HETEROGENEOUS NUCLEAR RIBONUCLEOPROTEIN"/>
    <property type="match status" value="1"/>
</dbReference>
<dbReference type="EMBL" id="JBAMMX010000012">
    <property type="protein sequence ID" value="KAK6929692.1"/>
    <property type="molecule type" value="Genomic_DNA"/>
</dbReference>
<evidence type="ECO:0000313" key="5">
    <source>
        <dbReference type="EMBL" id="KAK6929692.1"/>
    </source>
</evidence>
<evidence type="ECO:0000256" key="3">
    <source>
        <dbReference type="SAM" id="MobiDB-lite"/>
    </source>
</evidence>
<feature type="compositionally biased region" description="Acidic residues" evidence="3">
    <location>
        <begin position="19"/>
        <end position="81"/>
    </location>
</feature>
<feature type="domain" description="RRM" evidence="4">
    <location>
        <begin position="250"/>
        <end position="328"/>
    </location>
</feature>